<dbReference type="AlphaFoldDB" id="A0A0N1PHG3"/>
<dbReference type="GO" id="GO:0031436">
    <property type="term" value="C:BRCA1-BARD1 complex"/>
    <property type="evidence" value="ECO:0007669"/>
    <property type="project" value="TreeGrafter"/>
</dbReference>
<dbReference type="Pfam" id="PF00023">
    <property type="entry name" value="Ank"/>
    <property type="match status" value="1"/>
</dbReference>
<dbReference type="SUPFAM" id="SSF57850">
    <property type="entry name" value="RING/U-box"/>
    <property type="match status" value="1"/>
</dbReference>
<feature type="compositionally biased region" description="Basic and acidic residues" evidence="4">
    <location>
        <begin position="121"/>
        <end position="132"/>
    </location>
</feature>
<dbReference type="InParanoid" id="A0A0N1PHG3"/>
<evidence type="ECO:0000313" key="7">
    <source>
        <dbReference type="Proteomes" id="UP000053240"/>
    </source>
</evidence>
<gene>
    <name evidence="6" type="ORF">RR48_01360</name>
</gene>
<evidence type="ECO:0000256" key="3">
    <source>
        <dbReference type="PROSITE-ProRule" id="PRU00023"/>
    </source>
</evidence>
<dbReference type="Gene3D" id="1.25.40.20">
    <property type="entry name" value="Ankyrin repeat-containing domain"/>
    <property type="match status" value="1"/>
</dbReference>
<feature type="repeat" description="ANK" evidence="3">
    <location>
        <begin position="156"/>
        <end position="188"/>
    </location>
</feature>
<dbReference type="Gene3D" id="3.40.50.10190">
    <property type="entry name" value="BRCT domain"/>
    <property type="match status" value="2"/>
</dbReference>
<dbReference type="SUPFAM" id="SSF52113">
    <property type="entry name" value="BRCT domain"/>
    <property type="match status" value="2"/>
</dbReference>
<dbReference type="InterPro" id="IPR013083">
    <property type="entry name" value="Znf_RING/FYVE/PHD"/>
</dbReference>
<dbReference type="InterPro" id="IPR001357">
    <property type="entry name" value="BRCT_dom"/>
</dbReference>
<dbReference type="PROSITE" id="PS50088">
    <property type="entry name" value="ANK_REPEAT"/>
    <property type="match status" value="3"/>
</dbReference>
<dbReference type="PANTHER" id="PTHR24171:SF8">
    <property type="entry name" value="BRCA1-ASSOCIATED RING DOMAIN PROTEIN 1"/>
    <property type="match status" value="1"/>
</dbReference>
<dbReference type="PANTHER" id="PTHR24171">
    <property type="entry name" value="ANKYRIN REPEAT DOMAIN-CONTAINING PROTEIN 39-RELATED"/>
    <property type="match status" value="1"/>
</dbReference>
<evidence type="ECO:0000256" key="4">
    <source>
        <dbReference type="SAM" id="MobiDB-lite"/>
    </source>
</evidence>
<feature type="domain" description="BRCT" evidence="5">
    <location>
        <begin position="407"/>
        <end position="520"/>
    </location>
</feature>
<dbReference type="InterPro" id="IPR002110">
    <property type="entry name" value="Ankyrin_rpt"/>
</dbReference>
<feature type="repeat" description="ANK" evidence="3">
    <location>
        <begin position="222"/>
        <end position="254"/>
    </location>
</feature>
<accession>A0A0N1PHG3</accession>
<dbReference type="Proteomes" id="UP000053240">
    <property type="component" value="Unassembled WGS sequence"/>
</dbReference>
<dbReference type="SMART" id="SM00248">
    <property type="entry name" value="ANK"/>
    <property type="match status" value="3"/>
</dbReference>
<evidence type="ECO:0000256" key="1">
    <source>
        <dbReference type="ARBA" id="ARBA00022737"/>
    </source>
</evidence>
<evidence type="ECO:0000259" key="5">
    <source>
        <dbReference type="PROSITE" id="PS50172"/>
    </source>
</evidence>
<organism evidence="6 7">
    <name type="scientific">Papilio machaon</name>
    <name type="common">Old World swallowtail butterfly</name>
    <dbReference type="NCBI Taxonomy" id="76193"/>
    <lineage>
        <taxon>Eukaryota</taxon>
        <taxon>Metazoa</taxon>
        <taxon>Ecdysozoa</taxon>
        <taxon>Arthropoda</taxon>
        <taxon>Hexapoda</taxon>
        <taxon>Insecta</taxon>
        <taxon>Pterygota</taxon>
        <taxon>Neoptera</taxon>
        <taxon>Endopterygota</taxon>
        <taxon>Lepidoptera</taxon>
        <taxon>Glossata</taxon>
        <taxon>Ditrysia</taxon>
        <taxon>Papilionoidea</taxon>
        <taxon>Papilionidae</taxon>
        <taxon>Papilioninae</taxon>
        <taxon>Papilio</taxon>
    </lineage>
</organism>
<evidence type="ECO:0000256" key="2">
    <source>
        <dbReference type="ARBA" id="ARBA00023043"/>
    </source>
</evidence>
<dbReference type="PROSITE" id="PS50172">
    <property type="entry name" value="BRCT"/>
    <property type="match status" value="1"/>
</dbReference>
<feature type="repeat" description="ANK" evidence="3">
    <location>
        <begin position="189"/>
        <end position="221"/>
    </location>
</feature>
<dbReference type="STRING" id="76193.A0A0N1PHG3"/>
<dbReference type="PRINTS" id="PR01415">
    <property type="entry name" value="ANKYRIN"/>
</dbReference>
<feature type="region of interest" description="Disordered" evidence="4">
    <location>
        <begin position="121"/>
        <end position="140"/>
    </location>
</feature>
<keyword evidence="2 3" id="KW-0040">ANK repeat</keyword>
<dbReference type="EMBL" id="KQ460246">
    <property type="protein sequence ID" value="KPJ16376.1"/>
    <property type="molecule type" value="Genomic_DNA"/>
</dbReference>
<dbReference type="SUPFAM" id="SSF48403">
    <property type="entry name" value="Ankyrin repeat"/>
    <property type="match status" value="1"/>
</dbReference>
<dbReference type="InterPro" id="IPR036420">
    <property type="entry name" value="BRCT_dom_sf"/>
</dbReference>
<dbReference type="SMART" id="SM00292">
    <property type="entry name" value="BRCT"/>
    <property type="match status" value="2"/>
</dbReference>
<dbReference type="Gene3D" id="3.30.40.10">
    <property type="entry name" value="Zinc/RING finger domain, C3HC4 (zinc finger)"/>
    <property type="match status" value="1"/>
</dbReference>
<dbReference type="GO" id="GO:0070531">
    <property type="term" value="C:BRCA1-A complex"/>
    <property type="evidence" value="ECO:0007669"/>
    <property type="project" value="TreeGrafter"/>
</dbReference>
<name>A0A0N1PHG3_PAPMA</name>
<dbReference type="InterPro" id="IPR036770">
    <property type="entry name" value="Ankyrin_rpt-contain_sf"/>
</dbReference>
<sequence>MNSFLMALEAVKQDYTCRVCKELCKKPVTLKCCFHLICEEHIKDLFKCPTCDLPLLDQPVYKDDTLEASVNSTLELDKIFSQFKTDTNPIDASKEDNKNVTIRGTRNTKKTASKIKDKVNRELRKKSTENETSKMSPQTTVTGQKLLKNIEKRNKKGETALHVFCRHGKIDKVQELLNEGANSNTKDHAGWTPLHEAVQSGRLDMVRLLLSYKTLVNVPGPDNETPLHEAVRYNNKDIVNELVIHGADLNAKNNKGETPMQLATDEMKKILEIAMENVIQTQTANETNVSSIQMELDYDDIRVYCITQYRTVQNKLKTLAKHHNNVSIESKFTKRVTHLLVDAEDGICLTSLDVLQGIVYGVWILSTDWIIKSTEDHLEDFNEYEIRGVGTTKYNGPKKSRYNKYKQLPGLFNGCHFYLHNFNTNYEVSKTLILNKTTLSKLITDAGGIVLRRIPNPESIPENEKLVPYHAKKGGKLEICSHYIIFKDMYEPRYNMKHLKALPIAWLLECIEKYELCEPE</sequence>
<dbReference type="PROSITE" id="PS50297">
    <property type="entry name" value="ANK_REP_REGION"/>
    <property type="match status" value="3"/>
</dbReference>
<keyword evidence="1" id="KW-0677">Repeat</keyword>
<evidence type="ECO:0000313" key="6">
    <source>
        <dbReference type="EMBL" id="KPJ16376.1"/>
    </source>
</evidence>
<dbReference type="CDD" id="cd17720">
    <property type="entry name" value="BRCT_Bard1_rpt2"/>
    <property type="match status" value="1"/>
</dbReference>
<protein>
    <submittedName>
        <fullName evidence="6">BRCA1-associated RING domain protein 1</fullName>
    </submittedName>
</protein>
<reference evidence="6 7" key="1">
    <citation type="journal article" date="2015" name="Nat. Commun.">
        <title>Outbred genome sequencing and CRISPR/Cas9 gene editing in butterflies.</title>
        <authorList>
            <person name="Li X."/>
            <person name="Fan D."/>
            <person name="Zhang W."/>
            <person name="Liu G."/>
            <person name="Zhang L."/>
            <person name="Zhao L."/>
            <person name="Fang X."/>
            <person name="Chen L."/>
            <person name="Dong Y."/>
            <person name="Chen Y."/>
            <person name="Ding Y."/>
            <person name="Zhao R."/>
            <person name="Feng M."/>
            <person name="Zhu Y."/>
            <person name="Feng Y."/>
            <person name="Jiang X."/>
            <person name="Zhu D."/>
            <person name="Xiang H."/>
            <person name="Feng X."/>
            <person name="Li S."/>
            <person name="Wang J."/>
            <person name="Zhang G."/>
            <person name="Kronforst M.R."/>
            <person name="Wang W."/>
        </authorList>
    </citation>
    <scope>NUCLEOTIDE SEQUENCE [LARGE SCALE GENOMIC DNA]</scope>
    <source>
        <strain evidence="6">Ya'a_city_454_Pm</strain>
        <tissue evidence="6">Whole body</tissue>
    </source>
</reference>
<dbReference type="GO" id="GO:0085020">
    <property type="term" value="P:protein K6-linked ubiquitination"/>
    <property type="evidence" value="ECO:0007669"/>
    <property type="project" value="TreeGrafter"/>
</dbReference>
<proteinExistence type="predicted"/>
<dbReference type="Pfam" id="PF12796">
    <property type="entry name" value="Ank_2"/>
    <property type="match status" value="1"/>
</dbReference>
<dbReference type="GO" id="GO:0004842">
    <property type="term" value="F:ubiquitin-protein transferase activity"/>
    <property type="evidence" value="ECO:0007669"/>
    <property type="project" value="TreeGrafter"/>
</dbReference>
<keyword evidence="7" id="KW-1185">Reference proteome</keyword>